<accession>A0ABW1ZTA2</accession>
<dbReference type="RefSeq" id="WP_224612639.1">
    <property type="nucleotide sequence ID" value="NZ_JAIQXV010000031.1"/>
</dbReference>
<proteinExistence type="predicted"/>
<dbReference type="EMBL" id="JBHSWB010000004">
    <property type="protein sequence ID" value="MFC6663763.1"/>
    <property type="molecule type" value="Genomic_DNA"/>
</dbReference>
<comment type="caution">
    <text evidence="1">The sequence shown here is derived from an EMBL/GenBank/DDBJ whole genome shotgun (WGS) entry which is preliminary data.</text>
</comment>
<keyword evidence="2" id="KW-1185">Reference proteome</keyword>
<protein>
    <submittedName>
        <fullName evidence="1">Uncharacterized protein</fullName>
    </submittedName>
</protein>
<organism evidence="1 2">
    <name type="scientific">Deinococcus multiflagellatus</name>
    <dbReference type="NCBI Taxonomy" id="1656887"/>
    <lineage>
        <taxon>Bacteria</taxon>
        <taxon>Thermotogati</taxon>
        <taxon>Deinococcota</taxon>
        <taxon>Deinococci</taxon>
        <taxon>Deinococcales</taxon>
        <taxon>Deinococcaceae</taxon>
        <taxon>Deinococcus</taxon>
    </lineage>
</organism>
<gene>
    <name evidence="1" type="ORF">ACFP90_27595</name>
</gene>
<name>A0ABW1ZTA2_9DEIO</name>
<evidence type="ECO:0000313" key="1">
    <source>
        <dbReference type="EMBL" id="MFC6663763.1"/>
    </source>
</evidence>
<dbReference type="Proteomes" id="UP001596317">
    <property type="component" value="Unassembled WGS sequence"/>
</dbReference>
<reference evidence="2" key="1">
    <citation type="journal article" date="2019" name="Int. J. Syst. Evol. Microbiol.">
        <title>The Global Catalogue of Microorganisms (GCM) 10K type strain sequencing project: providing services to taxonomists for standard genome sequencing and annotation.</title>
        <authorList>
            <consortium name="The Broad Institute Genomics Platform"/>
            <consortium name="The Broad Institute Genome Sequencing Center for Infectious Disease"/>
            <person name="Wu L."/>
            <person name="Ma J."/>
        </authorList>
    </citation>
    <scope>NUCLEOTIDE SEQUENCE [LARGE SCALE GENOMIC DNA]</scope>
    <source>
        <strain evidence="2">CCUG 63830</strain>
    </source>
</reference>
<sequence length="188" mass="19866">MTASILPGPPQPALLHTHDYTVQGASIQHLHGNWSLSLLHADRPVARITHQNGVTDVLFAEARDEVAFLSSIAGATTPDGTPISIETAVTDLHLTGIATLFPTILVGRTARGTFVTATDPFIRHGVMSPESLAALSTQGAVQVFVPAQGWYSLLSTTAPDASSSPPWSLLDACQHAMTQRLWQVVGVG</sequence>
<evidence type="ECO:0000313" key="2">
    <source>
        <dbReference type="Proteomes" id="UP001596317"/>
    </source>
</evidence>